<dbReference type="EMBL" id="LWBP01000188">
    <property type="protein sequence ID" value="OQP58395.1"/>
    <property type="molecule type" value="Genomic_DNA"/>
</dbReference>
<gene>
    <name evidence="1" type="ORF">A4R26_02755</name>
</gene>
<comment type="caution">
    <text evidence="1">The sequence shown here is derived from an EMBL/GenBank/DDBJ whole genome shotgun (WGS) entry which is preliminary data.</text>
</comment>
<name>A0A1V9FJ62_9BACT</name>
<evidence type="ECO:0000313" key="2">
    <source>
        <dbReference type="Proteomes" id="UP000192276"/>
    </source>
</evidence>
<accession>A0A1V9FJ62</accession>
<dbReference type="AlphaFoldDB" id="A0A1V9FJ62"/>
<keyword evidence="2" id="KW-1185">Reference proteome</keyword>
<proteinExistence type="predicted"/>
<dbReference type="Proteomes" id="UP000192276">
    <property type="component" value="Unassembled WGS sequence"/>
</dbReference>
<protein>
    <recommendedName>
        <fullName evidence="3">Lipoprotein SmpA/OmlA domain-containing protein</fullName>
    </recommendedName>
</protein>
<reference evidence="2" key="1">
    <citation type="submission" date="2016-04" db="EMBL/GenBank/DDBJ databases">
        <authorList>
            <person name="Chen L."/>
            <person name="Zhuang W."/>
            <person name="Wang G."/>
        </authorList>
    </citation>
    <scope>NUCLEOTIDE SEQUENCE [LARGE SCALE GENOMIC DNA]</scope>
    <source>
        <strain evidence="2">208</strain>
    </source>
</reference>
<evidence type="ECO:0008006" key="3">
    <source>
        <dbReference type="Google" id="ProtNLM"/>
    </source>
</evidence>
<sequence>MFLAILLTGMLTTACSKDTREEPTDKETIEYFNYNLKADLTYDDLVNLFGVPDGDIGSGIHIYVYDLKDGTKVYIGYSDKIMYARHMSSGGQLLHNII</sequence>
<evidence type="ECO:0000313" key="1">
    <source>
        <dbReference type="EMBL" id="OQP58395.1"/>
    </source>
</evidence>
<organism evidence="1 2">
    <name type="scientific">Niastella populi</name>
    <dbReference type="NCBI Taxonomy" id="550983"/>
    <lineage>
        <taxon>Bacteria</taxon>
        <taxon>Pseudomonadati</taxon>
        <taxon>Bacteroidota</taxon>
        <taxon>Chitinophagia</taxon>
        <taxon>Chitinophagales</taxon>
        <taxon>Chitinophagaceae</taxon>
        <taxon>Niastella</taxon>
    </lineage>
</organism>